<dbReference type="Proteomes" id="UP000037696">
    <property type="component" value="Unassembled WGS sequence"/>
</dbReference>
<gene>
    <name evidence="1" type="ORF">ACN38_g11674</name>
</gene>
<sequence>MWFRFSTATVHKIDNTEIASDCKKHPIHHTGHTISSVLRPKIKNQKLKDINSHHSKDPNIVAAWSELYALP</sequence>
<dbReference type="AlphaFoldDB" id="A0A0M8NUH6"/>
<proteinExistence type="predicted"/>
<keyword evidence="2" id="KW-1185">Reference proteome</keyword>
<evidence type="ECO:0000313" key="1">
    <source>
        <dbReference type="EMBL" id="KOS37537.1"/>
    </source>
</evidence>
<dbReference type="EMBL" id="LHQQ01000313">
    <property type="protein sequence ID" value="KOS37537.1"/>
    <property type="molecule type" value="Genomic_DNA"/>
</dbReference>
<accession>A0A0M8NUH6</accession>
<protein>
    <submittedName>
        <fullName evidence="1">Uncharacterized protein</fullName>
    </submittedName>
</protein>
<reference evidence="1 2" key="1">
    <citation type="submission" date="2015-08" db="EMBL/GenBank/DDBJ databases">
        <title>Genome sequencing of Penicillium nordicum.</title>
        <authorList>
            <person name="Nguyen H.D."/>
            <person name="Seifert K.A."/>
        </authorList>
    </citation>
    <scope>NUCLEOTIDE SEQUENCE [LARGE SCALE GENOMIC DNA]</scope>
    <source>
        <strain evidence="1 2">DAOMC 185683</strain>
    </source>
</reference>
<name>A0A0M8NUH6_9EURO</name>
<evidence type="ECO:0000313" key="2">
    <source>
        <dbReference type="Proteomes" id="UP000037696"/>
    </source>
</evidence>
<organism evidence="1 2">
    <name type="scientific">Penicillium nordicum</name>
    <dbReference type="NCBI Taxonomy" id="229535"/>
    <lineage>
        <taxon>Eukaryota</taxon>
        <taxon>Fungi</taxon>
        <taxon>Dikarya</taxon>
        <taxon>Ascomycota</taxon>
        <taxon>Pezizomycotina</taxon>
        <taxon>Eurotiomycetes</taxon>
        <taxon>Eurotiomycetidae</taxon>
        <taxon>Eurotiales</taxon>
        <taxon>Aspergillaceae</taxon>
        <taxon>Penicillium</taxon>
    </lineage>
</organism>
<comment type="caution">
    <text evidence="1">The sequence shown here is derived from an EMBL/GenBank/DDBJ whole genome shotgun (WGS) entry which is preliminary data.</text>
</comment>